<dbReference type="GO" id="GO:0008670">
    <property type="term" value="F:2,4-dienoyl-CoA reductase (NADPH) activity"/>
    <property type="evidence" value="ECO:0007669"/>
    <property type="project" value="InterPro"/>
</dbReference>
<dbReference type="InterPro" id="IPR002347">
    <property type="entry name" value="SDR_fam"/>
</dbReference>
<dbReference type="InterPro" id="IPR036291">
    <property type="entry name" value="NAD(P)-bd_dom_sf"/>
</dbReference>
<dbReference type="Pfam" id="PF13561">
    <property type="entry name" value="adh_short_C2"/>
    <property type="match status" value="1"/>
</dbReference>
<evidence type="ECO:0000313" key="7">
    <source>
        <dbReference type="Proteomes" id="UP001152049"/>
    </source>
</evidence>
<evidence type="ECO:0000256" key="4">
    <source>
        <dbReference type="ARBA" id="ARBA00048009"/>
    </source>
</evidence>
<evidence type="ECO:0000256" key="3">
    <source>
        <dbReference type="ARBA" id="ARBA00026117"/>
    </source>
</evidence>
<dbReference type="Gene3D" id="3.40.50.720">
    <property type="entry name" value="NAD(P)-binding Rossmann-like Domain"/>
    <property type="match status" value="1"/>
</dbReference>
<evidence type="ECO:0000256" key="2">
    <source>
        <dbReference type="ARBA" id="ARBA00023002"/>
    </source>
</evidence>
<reference evidence="6" key="1">
    <citation type="submission" date="2022-09" db="EMBL/GenBank/DDBJ databases">
        <title>Fusarium specimens isolated from Avocado Roots.</title>
        <authorList>
            <person name="Stajich J."/>
            <person name="Roper C."/>
            <person name="Heimlech-Rivalta G."/>
        </authorList>
    </citation>
    <scope>NUCLEOTIDE SEQUENCE</scope>
    <source>
        <strain evidence="6">CF00136</strain>
    </source>
</reference>
<dbReference type="GO" id="GO:0005777">
    <property type="term" value="C:peroxisome"/>
    <property type="evidence" value="ECO:0007669"/>
    <property type="project" value="TreeGrafter"/>
</dbReference>
<evidence type="ECO:0000313" key="6">
    <source>
        <dbReference type="EMBL" id="KAJ4248828.1"/>
    </source>
</evidence>
<proteinExistence type="predicted"/>
<comment type="catalytic activity">
    <reaction evidence="5">
        <text>a (2E,4Z)-dienoyl-CoA + NADPH + H(+) = a 4,5-saturated-(3E)-enoyl-CoA + NADP(+)</text>
        <dbReference type="Rhea" id="RHEA:61892"/>
        <dbReference type="ChEBI" id="CHEBI:15378"/>
        <dbReference type="ChEBI" id="CHEBI:57783"/>
        <dbReference type="ChEBI" id="CHEBI:58349"/>
        <dbReference type="ChEBI" id="CHEBI:85099"/>
        <dbReference type="ChEBI" id="CHEBI:85493"/>
        <dbReference type="EC" id="1.3.1.124"/>
    </reaction>
</comment>
<accession>A0A9W8RQE1</accession>
<comment type="caution">
    <text evidence="6">The sequence shown here is derived from an EMBL/GenBank/DDBJ whole genome shotgun (WGS) entry which is preliminary data.</text>
</comment>
<gene>
    <name evidence="6" type="primary">SPS19_2</name>
    <name evidence="6" type="ORF">NW762_012666</name>
</gene>
<dbReference type="PANTHER" id="PTHR43296">
    <property type="entry name" value="PEROXISOMAL 2,4-DIENOYL-COA REDUCTASE"/>
    <property type="match status" value="1"/>
</dbReference>
<protein>
    <recommendedName>
        <fullName evidence="3">2,4-dienoyl-CoA reductase [(3E)-enoyl-CoA-producing]</fullName>
        <ecNumber evidence="3">1.3.1.124</ecNumber>
    </recommendedName>
</protein>
<dbReference type="InterPro" id="IPR045017">
    <property type="entry name" value="DECR2-like"/>
</dbReference>
<dbReference type="Proteomes" id="UP001152049">
    <property type="component" value="Unassembled WGS sequence"/>
</dbReference>
<dbReference type="EC" id="1.3.1.124" evidence="3"/>
<keyword evidence="2 6" id="KW-0560">Oxidoreductase</keyword>
<name>A0A9W8RQE1_9HYPO</name>
<dbReference type="AlphaFoldDB" id="A0A9W8RQE1"/>
<evidence type="ECO:0000256" key="5">
    <source>
        <dbReference type="ARBA" id="ARBA00048340"/>
    </source>
</evidence>
<dbReference type="GO" id="GO:0009062">
    <property type="term" value="P:fatty acid catabolic process"/>
    <property type="evidence" value="ECO:0007669"/>
    <property type="project" value="InterPro"/>
</dbReference>
<dbReference type="PRINTS" id="PR00081">
    <property type="entry name" value="GDHRDH"/>
</dbReference>
<sequence length="302" mass="31704">MTPAQDHVSQVWKDNLFGGSGSICSAQVRALVSLGANACIVGRNSDKAQKVAAEISKVRAGSVVLGIGNVDVRRPEELEQSVRQCVEKLGGIDYVIAGAAGNFLASIDSLSTNAFKTVIDIDLLGSFNTIKATLPHLLDSVAKLKSRGSLVAGGRIIFISATFHYTGMPFQTHAACAKAGVDALSASVALEYGPRGITSNVISPGAIQGTEGADRLFSKARRAGREVPVGRHGLLKEVSDATVYLLSESGNYINGHVLVVDGGAWRVPQFSGFASTSTYPDVLEVDVKAQQDIKTGMTKAKM</sequence>
<dbReference type="OrthoDB" id="2136131at2759"/>
<keyword evidence="7" id="KW-1185">Reference proteome</keyword>
<keyword evidence="1" id="KW-0521">NADP</keyword>
<dbReference type="EMBL" id="JAOQAZ010000035">
    <property type="protein sequence ID" value="KAJ4248828.1"/>
    <property type="molecule type" value="Genomic_DNA"/>
</dbReference>
<organism evidence="6 7">
    <name type="scientific">Fusarium torreyae</name>
    <dbReference type="NCBI Taxonomy" id="1237075"/>
    <lineage>
        <taxon>Eukaryota</taxon>
        <taxon>Fungi</taxon>
        <taxon>Dikarya</taxon>
        <taxon>Ascomycota</taxon>
        <taxon>Pezizomycotina</taxon>
        <taxon>Sordariomycetes</taxon>
        <taxon>Hypocreomycetidae</taxon>
        <taxon>Hypocreales</taxon>
        <taxon>Nectriaceae</taxon>
        <taxon>Fusarium</taxon>
    </lineage>
</organism>
<dbReference type="PANTHER" id="PTHR43296:SF2">
    <property type="entry name" value="PEROXISOMAL 2,4-DIENOYL-COA REDUCTASE [(3E)-ENOYL-COA-PRODUCING]"/>
    <property type="match status" value="1"/>
</dbReference>
<comment type="catalytic activity">
    <reaction evidence="4">
        <text>a (2E,4E)-dienoyl-CoA + NADPH + H(+) = a 4,5-saturated-(3E)-enoyl-CoA + NADP(+)</text>
        <dbReference type="Rhea" id="RHEA:45912"/>
        <dbReference type="ChEBI" id="CHEBI:15378"/>
        <dbReference type="ChEBI" id="CHEBI:57783"/>
        <dbReference type="ChEBI" id="CHEBI:58349"/>
        <dbReference type="ChEBI" id="CHEBI:85101"/>
        <dbReference type="ChEBI" id="CHEBI:85493"/>
        <dbReference type="EC" id="1.3.1.124"/>
    </reaction>
</comment>
<dbReference type="SUPFAM" id="SSF51735">
    <property type="entry name" value="NAD(P)-binding Rossmann-fold domains"/>
    <property type="match status" value="1"/>
</dbReference>
<evidence type="ECO:0000256" key="1">
    <source>
        <dbReference type="ARBA" id="ARBA00022857"/>
    </source>
</evidence>